<keyword evidence="3" id="KW-1185">Reference proteome</keyword>
<comment type="caution">
    <text evidence="2">The sequence shown here is derived from an EMBL/GenBank/DDBJ whole genome shotgun (WGS) entry which is preliminary data.</text>
</comment>
<feature type="domain" description="Clr5" evidence="1">
    <location>
        <begin position="14"/>
        <end position="66"/>
    </location>
</feature>
<protein>
    <submittedName>
        <fullName evidence="2">Clr5 domain-containing protein</fullName>
    </submittedName>
</protein>
<dbReference type="PANTHER" id="PTHR38788">
    <property type="entry name" value="CLR5 DOMAIN-CONTAINING PROTEIN"/>
    <property type="match status" value="1"/>
</dbReference>
<dbReference type="PANTHER" id="PTHR38788:SF3">
    <property type="entry name" value="CLR5 DOMAIN-CONTAINING PROTEIN"/>
    <property type="match status" value="1"/>
</dbReference>
<reference evidence="2 3" key="1">
    <citation type="submission" date="2024-02" db="EMBL/GenBank/DDBJ databases">
        <title>First draft genome assembly of two strains of Seiridium cardinale.</title>
        <authorList>
            <person name="Emiliani G."/>
            <person name="Scali E."/>
        </authorList>
    </citation>
    <scope>NUCLEOTIDE SEQUENCE [LARGE SCALE GENOMIC DNA]</scope>
    <source>
        <strain evidence="2 3">BM-138-000479</strain>
    </source>
</reference>
<dbReference type="Pfam" id="PF14420">
    <property type="entry name" value="Clr5"/>
    <property type="match status" value="1"/>
</dbReference>
<evidence type="ECO:0000313" key="2">
    <source>
        <dbReference type="EMBL" id="KAK9771921.1"/>
    </source>
</evidence>
<name>A0ABR2XDV4_9PEZI</name>
<dbReference type="InterPro" id="IPR025676">
    <property type="entry name" value="Clr5_dom"/>
</dbReference>
<proteinExistence type="predicted"/>
<evidence type="ECO:0000259" key="1">
    <source>
        <dbReference type="Pfam" id="PF14420"/>
    </source>
</evidence>
<sequence length="481" mass="54387">MSLPFRSASAVAQPDDWERHKQSIAHLYLEENKPLKEVAAIMLEKHNFKATSKMYKYRFQVWGFRKNLSASEIRFLEAKSIAGKKSELPIANGRKLGSKRLKSRVNRANTQSSRPANADNNRGVLMPIPKIISAPDSFRLAENVFHAVLSYSKMQSNSWDFTIYDEGGNATTTWMTATHLAVYRIGERENLAANFKILNKTCEDFKSVMQRQEPLLVWATYYTILHLLNIGSDLATSFVKLAAGFSSVYLGKSHPFTVLWPNLLRMSADDVRQLSMPLMDAQFALMDNETPSGKLFVSKYTVDRAKKLHDLQILSPEATHSKIDTVIQSLRPNIGSDLDTPTIRARVAVIYILKACIYIDAQEYAKVEAILEEIKPWVKEDGILVNFLEIKAIVLSETGRCESAEYYYKLALAKAQELLRESNPARIGFSFMALQEFYEKTGDTEAAQAVRDDYNKHLKSMVGETSQKEILGDETEEVQGT</sequence>
<evidence type="ECO:0000313" key="3">
    <source>
        <dbReference type="Proteomes" id="UP001465668"/>
    </source>
</evidence>
<dbReference type="Proteomes" id="UP001465668">
    <property type="component" value="Unassembled WGS sequence"/>
</dbReference>
<organism evidence="2 3">
    <name type="scientific">Seiridium cardinale</name>
    <dbReference type="NCBI Taxonomy" id="138064"/>
    <lineage>
        <taxon>Eukaryota</taxon>
        <taxon>Fungi</taxon>
        <taxon>Dikarya</taxon>
        <taxon>Ascomycota</taxon>
        <taxon>Pezizomycotina</taxon>
        <taxon>Sordariomycetes</taxon>
        <taxon>Xylariomycetidae</taxon>
        <taxon>Amphisphaeriales</taxon>
        <taxon>Sporocadaceae</taxon>
        <taxon>Seiridium</taxon>
    </lineage>
</organism>
<gene>
    <name evidence="2" type="ORF">SCAR479_11402</name>
</gene>
<accession>A0ABR2XDV4</accession>
<dbReference type="EMBL" id="JARVKM010000068">
    <property type="protein sequence ID" value="KAK9771921.1"/>
    <property type="molecule type" value="Genomic_DNA"/>
</dbReference>